<dbReference type="InterPro" id="IPR029006">
    <property type="entry name" value="ADF-H/Gelsolin-like_dom_sf"/>
</dbReference>
<dbReference type="PANTHER" id="PTHR10829:SF25">
    <property type="entry name" value="DREBRIN-LIKE PROTEIN"/>
    <property type="match status" value="1"/>
</dbReference>
<dbReference type="GO" id="GO:0030864">
    <property type="term" value="C:cortical actin cytoskeleton"/>
    <property type="evidence" value="ECO:0007669"/>
    <property type="project" value="TreeGrafter"/>
</dbReference>
<dbReference type="GO" id="GO:0030833">
    <property type="term" value="P:regulation of actin filament polymerization"/>
    <property type="evidence" value="ECO:0007669"/>
    <property type="project" value="TreeGrafter"/>
</dbReference>
<dbReference type="GO" id="GO:0005884">
    <property type="term" value="C:actin filament"/>
    <property type="evidence" value="ECO:0007669"/>
    <property type="project" value="TreeGrafter"/>
</dbReference>
<dbReference type="InterPro" id="IPR002108">
    <property type="entry name" value="ADF-H"/>
</dbReference>
<evidence type="ECO:0000313" key="3">
    <source>
        <dbReference type="EMBL" id="OUS45587.1"/>
    </source>
</evidence>
<dbReference type="Pfam" id="PF00241">
    <property type="entry name" value="Cofilin_ADF"/>
    <property type="match status" value="2"/>
</dbReference>
<dbReference type="Gene3D" id="3.40.20.10">
    <property type="entry name" value="Severin"/>
    <property type="match status" value="2"/>
</dbReference>
<name>A0A1Y5IAB1_OSTTA</name>
<dbReference type="CDD" id="cd11282">
    <property type="entry name" value="ADF_coactosin_like"/>
    <property type="match status" value="2"/>
</dbReference>
<dbReference type="Proteomes" id="UP000195557">
    <property type="component" value="Unassembled WGS sequence"/>
</dbReference>
<reference evidence="3" key="1">
    <citation type="submission" date="2017-04" db="EMBL/GenBank/DDBJ databases">
        <title>Population genomics of picophytoplankton unveils novel chromosome hypervariability.</title>
        <authorList>
            <consortium name="DOE Joint Genome Institute"/>
            <person name="Blanc-Mathieu R."/>
            <person name="Krasovec M."/>
            <person name="Hebrard M."/>
            <person name="Yau S."/>
            <person name="Desgranges E."/>
            <person name="Martin J."/>
            <person name="Schackwitz W."/>
            <person name="Kuo A."/>
            <person name="Salin G."/>
            <person name="Donnadieu C."/>
            <person name="Desdevises Y."/>
            <person name="Sanchez-Ferandin S."/>
            <person name="Moreau H."/>
            <person name="Rivals E."/>
            <person name="Grigoriev I.V."/>
            <person name="Grimsley N."/>
            <person name="Eyre-Walker A."/>
            <person name="Piganeau G."/>
        </authorList>
    </citation>
    <scope>NUCLEOTIDE SEQUENCE [LARGE SCALE GENOMIC DNA]</scope>
    <source>
        <strain evidence="3">RCC 1115</strain>
    </source>
</reference>
<dbReference type="GO" id="GO:0051015">
    <property type="term" value="F:actin filament binding"/>
    <property type="evidence" value="ECO:0007669"/>
    <property type="project" value="TreeGrafter"/>
</dbReference>
<proteinExistence type="predicted"/>
<dbReference type="SUPFAM" id="SSF55753">
    <property type="entry name" value="Actin depolymerizing proteins"/>
    <property type="match status" value="2"/>
</dbReference>
<evidence type="ECO:0000256" key="1">
    <source>
        <dbReference type="SAM" id="MobiDB-lite"/>
    </source>
</evidence>
<dbReference type="AlphaFoldDB" id="A0A1Y5IAB1"/>
<sequence length="689" mass="78306">MDDAARIARPDLDRGGAHASGAARRNRFLYGIFTREDDWTAATAAVAEGKFIAECDASQWVGAMTHETLHDAGLFTAVAEVAWHELCARFGVERENRAAYGPWRYCPGRISHYAVPYDFYEELFEQHKEDGLVGKDVLEMVERDEMDADDYITSHAKLSRDEVAALLAAYNARYLFFIIQDFEGREHVAEKSVPLDANIEFVRTWHEKKSAPCHKGVPLPTLLDPRGLAPAEREELVRHDRCLELDAYGEEFEKIVQRIDLENEELFKEIEKAVKKAVKSVILDKWDTERKTDFLTSHFNWDDEKKKAWRDYCLDRIKNCRHSRTREMSLKYLARGVGGVDEMRHHLVEDNVLYGVVRLRLGRGTFARYKSVMIHHNPDSAPVVRRGRANAMKQMVEERLSPIAMSVTTMTSDEATSDAVVEELARVCARDEGAGQTPSDFQERVTTMKADVKEQVAEARKMLEEVRARESKRLRRLTLREIERKMSFREVANIVRNENGAFNWYVLRADANGNEVVNAGGGSLEEMKSTSLPSNEVLFGLLRMGFGRGAFRRTKLVFLHWSGEDVPALKRGQLNAHEEAIRKLIGATNVNHFATSIDELDLSELIEKVKNKVVLDGEACENMDDLYSLESFLVATEEDGEALKREFPETVPTNQNGTDEGEEREPTFGEALASVNDSSQPYNWMLCSL</sequence>
<gene>
    <name evidence="3" type="ORF">BE221DRAFT_83698</name>
</gene>
<feature type="domain" description="ADF-H" evidence="2">
    <location>
        <begin position="280"/>
        <end position="425"/>
    </location>
</feature>
<evidence type="ECO:0000259" key="2">
    <source>
        <dbReference type="PROSITE" id="PS51263"/>
    </source>
</evidence>
<dbReference type="SMART" id="SM00102">
    <property type="entry name" value="ADF"/>
    <property type="match status" value="1"/>
</dbReference>
<feature type="domain" description="ADF-H" evidence="2">
    <location>
        <begin position="479"/>
        <end position="610"/>
    </location>
</feature>
<dbReference type="EMBL" id="KZ155789">
    <property type="protein sequence ID" value="OUS45587.1"/>
    <property type="molecule type" value="Genomic_DNA"/>
</dbReference>
<protein>
    <recommendedName>
        <fullName evidence="2">ADF-H domain-containing protein</fullName>
    </recommendedName>
</protein>
<dbReference type="eggNOG" id="ENOG502QW1K">
    <property type="taxonomic scope" value="Eukaryota"/>
</dbReference>
<feature type="region of interest" description="Disordered" evidence="1">
    <location>
        <begin position="647"/>
        <end position="666"/>
    </location>
</feature>
<dbReference type="PANTHER" id="PTHR10829">
    <property type="entry name" value="CORTACTIN AND DREBRIN"/>
    <property type="match status" value="1"/>
</dbReference>
<accession>A0A1Y5IAB1</accession>
<organism evidence="3">
    <name type="scientific">Ostreococcus tauri</name>
    <name type="common">Marine green alga</name>
    <dbReference type="NCBI Taxonomy" id="70448"/>
    <lineage>
        <taxon>Eukaryota</taxon>
        <taxon>Viridiplantae</taxon>
        <taxon>Chlorophyta</taxon>
        <taxon>Mamiellophyceae</taxon>
        <taxon>Mamiellales</taxon>
        <taxon>Bathycoccaceae</taxon>
        <taxon>Ostreococcus</taxon>
    </lineage>
</organism>
<dbReference type="PROSITE" id="PS51263">
    <property type="entry name" value="ADF_H"/>
    <property type="match status" value="2"/>
</dbReference>